<feature type="domain" description="RWD" evidence="1">
    <location>
        <begin position="16"/>
        <end position="124"/>
    </location>
</feature>
<proteinExistence type="predicted"/>
<reference evidence="3" key="1">
    <citation type="submission" date="2025-08" db="UniProtKB">
        <authorList>
            <consortium name="RefSeq"/>
        </authorList>
    </citation>
    <scope>IDENTIFICATION</scope>
    <source>
        <strain evidence="3">11010-0011.00</strain>
        <tissue evidence="3">Whole body</tissue>
    </source>
</reference>
<protein>
    <submittedName>
        <fullName evidence="3">Uncharacterized protein LOC115634315</fullName>
    </submittedName>
</protein>
<dbReference type="InterPro" id="IPR016135">
    <property type="entry name" value="UBQ-conjugating_enzyme/RWD"/>
</dbReference>
<accession>A0A6J2UI59</accession>
<name>A0A6J2UI59_DROLE</name>
<evidence type="ECO:0000313" key="3">
    <source>
        <dbReference type="RefSeq" id="XP_030387835.1"/>
    </source>
</evidence>
<dbReference type="SUPFAM" id="SSF54495">
    <property type="entry name" value="UBC-like"/>
    <property type="match status" value="1"/>
</dbReference>
<organism evidence="2 3">
    <name type="scientific">Drosophila lebanonensis</name>
    <name type="common">Fruit fly</name>
    <name type="synonym">Scaptodrosophila lebanonensis</name>
    <dbReference type="NCBI Taxonomy" id="7225"/>
    <lineage>
        <taxon>Eukaryota</taxon>
        <taxon>Metazoa</taxon>
        <taxon>Ecdysozoa</taxon>
        <taxon>Arthropoda</taxon>
        <taxon>Hexapoda</taxon>
        <taxon>Insecta</taxon>
        <taxon>Pterygota</taxon>
        <taxon>Neoptera</taxon>
        <taxon>Endopterygota</taxon>
        <taxon>Diptera</taxon>
        <taxon>Brachycera</taxon>
        <taxon>Muscomorpha</taxon>
        <taxon>Ephydroidea</taxon>
        <taxon>Drosophilidae</taxon>
        <taxon>Scaptodrosophila</taxon>
    </lineage>
</organism>
<dbReference type="InterPro" id="IPR006575">
    <property type="entry name" value="RWD_dom"/>
</dbReference>
<evidence type="ECO:0000313" key="2">
    <source>
        <dbReference type="Proteomes" id="UP000504634"/>
    </source>
</evidence>
<dbReference type="SMART" id="SM00591">
    <property type="entry name" value="RWD"/>
    <property type="match status" value="1"/>
</dbReference>
<keyword evidence="2" id="KW-1185">Reference proteome</keyword>
<dbReference type="Pfam" id="PF05773">
    <property type="entry name" value="RWD"/>
    <property type="match status" value="1"/>
</dbReference>
<sequence>MSQDKQKIAKFHHDLQNNEVRTMHYLGLAYLVLARTPELQVKVPLSTLNYEDGDDVGFAVQVVFTCPPNYPLLKPKVDIVEKRNLPMGMETAMREEITVTLEQHVGLQMMVPVVTRLQMLMNGALRRLPAPRSA</sequence>
<evidence type="ECO:0000259" key="1">
    <source>
        <dbReference type="PROSITE" id="PS50908"/>
    </source>
</evidence>
<dbReference type="PROSITE" id="PS50908">
    <property type="entry name" value="RWD"/>
    <property type="match status" value="1"/>
</dbReference>
<dbReference type="Gene3D" id="3.10.110.10">
    <property type="entry name" value="Ubiquitin Conjugating Enzyme"/>
    <property type="match status" value="1"/>
</dbReference>
<dbReference type="AlphaFoldDB" id="A0A6J2UI59"/>
<dbReference type="RefSeq" id="XP_030387835.1">
    <property type="nucleotide sequence ID" value="XM_030531975.1"/>
</dbReference>
<gene>
    <name evidence="3" type="primary">LOC115634315</name>
</gene>
<dbReference type="OrthoDB" id="7841904at2759"/>
<dbReference type="Proteomes" id="UP000504634">
    <property type="component" value="Unplaced"/>
</dbReference>
<dbReference type="GeneID" id="115634315"/>